<sequence length="183" mass="18526">MGICARNAERLDTVADALRAEYTVPVHAAPVDVTDPTAVCNFADDVEAALGPVALVVNNAAVFGPVGRITDIDLSDWHRALTIGACGTANVTAAFWEQLRSTSYGRIINLSGGGLGGPNPLLGSSSYAATKAAIALFTEVLAPEAAEIGATVNVVAPGALPTGFMNEAVAAGPEAAGTMLYEA</sequence>
<dbReference type="Gene3D" id="3.40.50.720">
    <property type="entry name" value="NAD(P)-binding Rossmann-like Domain"/>
    <property type="match status" value="1"/>
</dbReference>
<evidence type="ECO:0000256" key="2">
    <source>
        <dbReference type="ARBA" id="ARBA00023002"/>
    </source>
</evidence>
<feature type="non-terminal residue" evidence="3">
    <location>
        <position position="183"/>
    </location>
</feature>
<dbReference type="PRINTS" id="PR00080">
    <property type="entry name" value="SDRFAMILY"/>
</dbReference>
<accession>A0A382P320</accession>
<comment type="similarity">
    <text evidence="1">Belongs to the short-chain dehydrogenases/reductases (SDR) family.</text>
</comment>
<dbReference type="SUPFAM" id="SSF51735">
    <property type="entry name" value="NAD(P)-binding Rossmann-fold domains"/>
    <property type="match status" value="1"/>
</dbReference>
<name>A0A382P320_9ZZZZ</name>
<reference evidence="3" key="1">
    <citation type="submission" date="2018-05" db="EMBL/GenBank/DDBJ databases">
        <authorList>
            <person name="Lanie J.A."/>
            <person name="Ng W.-L."/>
            <person name="Kazmierczak K.M."/>
            <person name="Andrzejewski T.M."/>
            <person name="Davidsen T.M."/>
            <person name="Wayne K.J."/>
            <person name="Tettelin H."/>
            <person name="Glass J.I."/>
            <person name="Rusch D."/>
            <person name="Podicherti R."/>
            <person name="Tsui H.-C.T."/>
            <person name="Winkler M.E."/>
        </authorList>
    </citation>
    <scope>NUCLEOTIDE SEQUENCE</scope>
</reference>
<evidence type="ECO:0008006" key="4">
    <source>
        <dbReference type="Google" id="ProtNLM"/>
    </source>
</evidence>
<dbReference type="GO" id="GO:0016491">
    <property type="term" value="F:oxidoreductase activity"/>
    <property type="evidence" value="ECO:0007669"/>
    <property type="project" value="UniProtKB-KW"/>
</dbReference>
<keyword evidence="2" id="KW-0560">Oxidoreductase</keyword>
<dbReference type="PRINTS" id="PR00081">
    <property type="entry name" value="GDHRDH"/>
</dbReference>
<organism evidence="3">
    <name type="scientific">marine metagenome</name>
    <dbReference type="NCBI Taxonomy" id="408172"/>
    <lineage>
        <taxon>unclassified sequences</taxon>
        <taxon>metagenomes</taxon>
        <taxon>ecological metagenomes</taxon>
    </lineage>
</organism>
<dbReference type="PANTHER" id="PTHR44196">
    <property type="entry name" value="DEHYDROGENASE/REDUCTASE SDR FAMILY MEMBER 7B"/>
    <property type="match status" value="1"/>
</dbReference>
<dbReference type="GO" id="GO:0016020">
    <property type="term" value="C:membrane"/>
    <property type="evidence" value="ECO:0007669"/>
    <property type="project" value="TreeGrafter"/>
</dbReference>
<dbReference type="PANTHER" id="PTHR44196:SF1">
    <property type="entry name" value="DEHYDROGENASE_REDUCTASE SDR FAMILY MEMBER 7B"/>
    <property type="match status" value="1"/>
</dbReference>
<protein>
    <recommendedName>
        <fullName evidence="4">Short-chain dehydrogenase/reductase SDR</fullName>
    </recommendedName>
</protein>
<evidence type="ECO:0000313" key="3">
    <source>
        <dbReference type="EMBL" id="SVC66231.1"/>
    </source>
</evidence>
<dbReference type="AlphaFoldDB" id="A0A382P320"/>
<dbReference type="Pfam" id="PF00106">
    <property type="entry name" value="adh_short"/>
    <property type="match status" value="1"/>
</dbReference>
<dbReference type="CDD" id="cd05233">
    <property type="entry name" value="SDR_c"/>
    <property type="match status" value="1"/>
</dbReference>
<evidence type="ECO:0000256" key="1">
    <source>
        <dbReference type="ARBA" id="ARBA00006484"/>
    </source>
</evidence>
<dbReference type="InterPro" id="IPR002347">
    <property type="entry name" value="SDR_fam"/>
</dbReference>
<proteinExistence type="inferred from homology"/>
<dbReference type="EMBL" id="UINC01103676">
    <property type="protein sequence ID" value="SVC66231.1"/>
    <property type="molecule type" value="Genomic_DNA"/>
</dbReference>
<dbReference type="InterPro" id="IPR036291">
    <property type="entry name" value="NAD(P)-bd_dom_sf"/>
</dbReference>
<gene>
    <name evidence="3" type="ORF">METZ01_LOCUS319085</name>
</gene>